<feature type="compositionally biased region" description="Basic and acidic residues" evidence="8">
    <location>
        <begin position="77"/>
        <end position="89"/>
    </location>
</feature>
<keyword evidence="5" id="KW-0010">Activator</keyword>
<comment type="subcellular location">
    <subcellularLocation>
        <location evidence="1">Nucleus</location>
    </subcellularLocation>
</comment>
<evidence type="ECO:0000256" key="1">
    <source>
        <dbReference type="ARBA" id="ARBA00004123"/>
    </source>
</evidence>
<evidence type="ECO:0000256" key="6">
    <source>
        <dbReference type="ARBA" id="ARBA00023163"/>
    </source>
</evidence>
<feature type="region of interest" description="Disordered" evidence="8">
    <location>
        <begin position="77"/>
        <end position="97"/>
    </location>
</feature>
<comment type="similarity">
    <text evidence="2">Belongs to the plant ACBP60 protein family.</text>
</comment>
<organism evidence="11 12">
    <name type="scientific">Panicum miliaceum</name>
    <name type="common">Proso millet</name>
    <name type="synonym">Broomcorn millet</name>
    <dbReference type="NCBI Taxonomy" id="4540"/>
    <lineage>
        <taxon>Eukaryota</taxon>
        <taxon>Viridiplantae</taxon>
        <taxon>Streptophyta</taxon>
        <taxon>Embryophyta</taxon>
        <taxon>Tracheophyta</taxon>
        <taxon>Spermatophyta</taxon>
        <taxon>Magnoliopsida</taxon>
        <taxon>Liliopsida</taxon>
        <taxon>Poales</taxon>
        <taxon>Poaceae</taxon>
        <taxon>PACMAD clade</taxon>
        <taxon>Panicoideae</taxon>
        <taxon>Panicodae</taxon>
        <taxon>Paniceae</taxon>
        <taxon>Panicinae</taxon>
        <taxon>Panicum</taxon>
        <taxon>Panicum sect. Panicum</taxon>
    </lineage>
</organism>
<feature type="domain" description="Calmodulin binding protein C-terminal" evidence="10">
    <location>
        <begin position="216"/>
        <end position="273"/>
    </location>
</feature>
<keyword evidence="6" id="KW-0804">Transcription</keyword>
<dbReference type="PANTHER" id="PTHR31713">
    <property type="entry name" value="OS02G0177800 PROTEIN"/>
    <property type="match status" value="1"/>
</dbReference>
<accession>A0A3L6RE63</accession>
<gene>
    <name evidence="11" type="ORF">C2845_PM06G31130</name>
</gene>
<evidence type="ECO:0000259" key="10">
    <source>
        <dbReference type="Pfam" id="PF20452"/>
    </source>
</evidence>
<dbReference type="STRING" id="4540.A0A3L6RE63"/>
<evidence type="ECO:0000313" key="12">
    <source>
        <dbReference type="Proteomes" id="UP000275267"/>
    </source>
</evidence>
<reference evidence="12" key="1">
    <citation type="journal article" date="2019" name="Nat. Commun.">
        <title>The genome of broomcorn millet.</title>
        <authorList>
            <person name="Zou C."/>
            <person name="Miki D."/>
            <person name="Li D."/>
            <person name="Tang Q."/>
            <person name="Xiao L."/>
            <person name="Rajput S."/>
            <person name="Deng P."/>
            <person name="Jia W."/>
            <person name="Huang R."/>
            <person name="Zhang M."/>
            <person name="Sun Y."/>
            <person name="Hu J."/>
            <person name="Fu X."/>
            <person name="Schnable P.S."/>
            <person name="Li F."/>
            <person name="Zhang H."/>
            <person name="Feng B."/>
            <person name="Zhu X."/>
            <person name="Liu R."/>
            <person name="Schnable J.C."/>
            <person name="Zhu J.-K."/>
            <person name="Zhang H."/>
        </authorList>
    </citation>
    <scope>NUCLEOTIDE SEQUENCE [LARGE SCALE GENOMIC DNA]</scope>
</reference>
<dbReference type="PANTHER" id="PTHR31713:SF10">
    <property type="entry name" value="EXPRESSED PROTEIN"/>
    <property type="match status" value="1"/>
</dbReference>
<dbReference type="Pfam" id="PF20452">
    <property type="entry name" value="Calmod_bind_C"/>
    <property type="match status" value="1"/>
</dbReference>
<evidence type="ECO:0000256" key="7">
    <source>
        <dbReference type="ARBA" id="ARBA00023242"/>
    </source>
</evidence>
<dbReference type="GO" id="GO:0003700">
    <property type="term" value="F:DNA-binding transcription factor activity"/>
    <property type="evidence" value="ECO:0007669"/>
    <property type="project" value="TreeGrafter"/>
</dbReference>
<keyword evidence="12" id="KW-1185">Reference proteome</keyword>
<dbReference type="OrthoDB" id="695864at2759"/>
<evidence type="ECO:0000256" key="5">
    <source>
        <dbReference type="ARBA" id="ARBA00023159"/>
    </source>
</evidence>
<dbReference type="InterPro" id="IPR046829">
    <property type="entry name" value="Calmod_bind_C"/>
</dbReference>
<dbReference type="AlphaFoldDB" id="A0A3L6RE63"/>
<name>A0A3L6RE63_PANMI</name>
<dbReference type="Pfam" id="PF20451">
    <property type="entry name" value="Calmod_bind_M"/>
    <property type="match status" value="1"/>
</dbReference>
<dbReference type="GO" id="GO:0005634">
    <property type="term" value="C:nucleus"/>
    <property type="evidence" value="ECO:0007669"/>
    <property type="project" value="UniProtKB-SubCell"/>
</dbReference>
<dbReference type="InterPro" id="IPR012416">
    <property type="entry name" value="CBP60"/>
</dbReference>
<evidence type="ECO:0000256" key="8">
    <source>
        <dbReference type="SAM" id="MobiDB-lite"/>
    </source>
</evidence>
<keyword evidence="4" id="KW-0238">DNA-binding</keyword>
<sequence length="325" mass="36132">MERERGAAEQLPAKRMKLAVPVGVGGGGGLASPRSRRLRQTLLVVLFLVRASARATVTAGVSQIGAMRQLARLHSNRHPDQHARIEPNQEHAASSGSNTNIHLGFLNNWKPPLYTDKDITDENNVAIKVAVFEANEKSNSPRLDDDVYCIEAIARDGAYHQRLQEANINTVQDFLKVLNKDPDELYKILKMKKKGKSWSKMTGHARKRILEDRHELKAYQTDDGAVMLFFNCVHDLVGARFGSNYIACENFDIDHKASVKRLKEHVYNRLEDIPYDYVMKGDAPERISLGTGAAAGPSVVSVDARQPNSIADKLEAYEGYQGTSP</sequence>
<dbReference type="InterPro" id="IPR046830">
    <property type="entry name" value="Calmod_bind_M"/>
</dbReference>
<dbReference type="EMBL" id="PQIB02000009">
    <property type="protein sequence ID" value="RLN00582.1"/>
    <property type="molecule type" value="Genomic_DNA"/>
</dbReference>
<evidence type="ECO:0000256" key="2">
    <source>
        <dbReference type="ARBA" id="ARBA00007214"/>
    </source>
</evidence>
<keyword evidence="3" id="KW-0805">Transcription regulation</keyword>
<protein>
    <submittedName>
        <fullName evidence="11">Protein SAR DEFICIENT 1-like isoform X2</fullName>
    </submittedName>
</protein>
<feature type="domain" description="Calmodulin binding protein central" evidence="9">
    <location>
        <begin position="143"/>
        <end position="207"/>
    </location>
</feature>
<comment type="caution">
    <text evidence="11">The sequence shown here is derived from an EMBL/GenBank/DDBJ whole genome shotgun (WGS) entry which is preliminary data.</text>
</comment>
<proteinExistence type="inferred from homology"/>
<evidence type="ECO:0000313" key="11">
    <source>
        <dbReference type="EMBL" id="RLN00582.1"/>
    </source>
</evidence>
<dbReference type="GO" id="GO:0005516">
    <property type="term" value="F:calmodulin binding"/>
    <property type="evidence" value="ECO:0007669"/>
    <property type="project" value="InterPro"/>
</dbReference>
<dbReference type="GO" id="GO:0043565">
    <property type="term" value="F:sequence-specific DNA binding"/>
    <property type="evidence" value="ECO:0007669"/>
    <property type="project" value="TreeGrafter"/>
</dbReference>
<evidence type="ECO:0000256" key="4">
    <source>
        <dbReference type="ARBA" id="ARBA00023125"/>
    </source>
</evidence>
<keyword evidence="7" id="KW-0539">Nucleus</keyword>
<dbReference type="Proteomes" id="UP000275267">
    <property type="component" value="Unassembled WGS sequence"/>
</dbReference>
<evidence type="ECO:0000256" key="3">
    <source>
        <dbReference type="ARBA" id="ARBA00023015"/>
    </source>
</evidence>
<dbReference type="GO" id="GO:0080142">
    <property type="term" value="P:regulation of salicylic acid biosynthetic process"/>
    <property type="evidence" value="ECO:0007669"/>
    <property type="project" value="TreeGrafter"/>
</dbReference>
<evidence type="ECO:0000259" key="9">
    <source>
        <dbReference type="Pfam" id="PF20451"/>
    </source>
</evidence>